<accession>A0AAD7HAP1</accession>
<gene>
    <name evidence="1" type="ORF">B0H16DRAFT_1898470</name>
</gene>
<proteinExistence type="predicted"/>
<protein>
    <submittedName>
        <fullName evidence="1">Uncharacterized protein</fullName>
    </submittedName>
</protein>
<dbReference type="AlphaFoldDB" id="A0AAD7HAP1"/>
<dbReference type="EMBL" id="JARKIB010000296">
    <property type="protein sequence ID" value="KAJ7716110.1"/>
    <property type="molecule type" value="Genomic_DNA"/>
</dbReference>
<sequence length="152" mass="16857">MFTASSHLNMPALPDGSLPIIASLFSPTTEAKVVLVGIGLPIVGTSLHYASPAHLMRVLSDTMSNLEQAYADMIYVGLPRLLTAEEVQHLSSSLRILQLKVDKLRTEKLRNSLSWRATVGEFLGGRSVTLFRCIKEVRDLETQIRILECEHL</sequence>
<name>A0AAD7HAP1_9AGAR</name>
<reference evidence="1" key="1">
    <citation type="submission" date="2023-03" db="EMBL/GenBank/DDBJ databases">
        <title>Massive genome expansion in bonnet fungi (Mycena s.s.) driven by repeated elements and novel gene families across ecological guilds.</title>
        <authorList>
            <consortium name="Lawrence Berkeley National Laboratory"/>
            <person name="Harder C.B."/>
            <person name="Miyauchi S."/>
            <person name="Viragh M."/>
            <person name="Kuo A."/>
            <person name="Thoen E."/>
            <person name="Andreopoulos B."/>
            <person name="Lu D."/>
            <person name="Skrede I."/>
            <person name="Drula E."/>
            <person name="Henrissat B."/>
            <person name="Morin E."/>
            <person name="Kohler A."/>
            <person name="Barry K."/>
            <person name="LaButti K."/>
            <person name="Morin E."/>
            <person name="Salamov A."/>
            <person name="Lipzen A."/>
            <person name="Mereny Z."/>
            <person name="Hegedus B."/>
            <person name="Baldrian P."/>
            <person name="Stursova M."/>
            <person name="Weitz H."/>
            <person name="Taylor A."/>
            <person name="Grigoriev I.V."/>
            <person name="Nagy L.G."/>
            <person name="Martin F."/>
            <person name="Kauserud H."/>
        </authorList>
    </citation>
    <scope>NUCLEOTIDE SEQUENCE</scope>
    <source>
        <strain evidence="1">CBHHK182m</strain>
    </source>
</reference>
<organism evidence="1 2">
    <name type="scientific">Mycena metata</name>
    <dbReference type="NCBI Taxonomy" id="1033252"/>
    <lineage>
        <taxon>Eukaryota</taxon>
        <taxon>Fungi</taxon>
        <taxon>Dikarya</taxon>
        <taxon>Basidiomycota</taxon>
        <taxon>Agaricomycotina</taxon>
        <taxon>Agaricomycetes</taxon>
        <taxon>Agaricomycetidae</taxon>
        <taxon>Agaricales</taxon>
        <taxon>Marasmiineae</taxon>
        <taxon>Mycenaceae</taxon>
        <taxon>Mycena</taxon>
    </lineage>
</organism>
<comment type="caution">
    <text evidence="1">The sequence shown here is derived from an EMBL/GenBank/DDBJ whole genome shotgun (WGS) entry which is preliminary data.</text>
</comment>
<dbReference type="Proteomes" id="UP001215598">
    <property type="component" value="Unassembled WGS sequence"/>
</dbReference>
<keyword evidence="2" id="KW-1185">Reference proteome</keyword>
<evidence type="ECO:0000313" key="2">
    <source>
        <dbReference type="Proteomes" id="UP001215598"/>
    </source>
</evidence>
<evidence type="ECO:0000313" key="1">
    <source>
        <dbReference type="EMBL" id="KAJ7716110.1"/>
    </source>
</evidence>